<dbReference type="Proteomes" id="UP000785679">
    <property type="component" value="Unassembled WGS sequence"/>
</dbReference>
<sequence>MDLFMKKDPTKDEYIIVHALTMLGMKKIGQEKVDKIVKNDDVKNSLKEYWSNYNQTFLFVIPLGVDTVQFSSETPTLDKIKKKVVMVIKTRQMKGEEFLDQNAGRDIMMMEVNRSILENLFLICQVSKRFFHHFHSKEELLSSFESDPR</sequence>
<comment type="caution">
    <text evidence="1">The sequence shown here is derived from an EMBL/GenBank/DDBJ whole genome shotgun (WGS) entry which is preliminary data.</text>
</comment>
<protein>
    <submittedName>
        <fullName evidence="1">Uncharacterized protein</fullName>
    </submittedName>
</protein>
<name>A0A8J8P915_HALGN</name>
<dbReference type="AlphaFoldDB" id="A0A8J8P915"/>
<evidence type="ECO:0000313" key="2">
    <source>
        <dbReference type="Proteomes" id="UP000785679"/>
    </source>
</evidence>
<proteinExistence type="predicted"/>
<dbReference type="EMBL" id="RRYP01000012">
    <property type="protein sequence ID" value="TNV88245.1"/>
    <property type="molecule type" value="Genomic_DNA"/>
</dbReference>
<accession>A0A8J8P915</accession>
<evidence type="ECO:0000313" key="1">
    <source>
        <dbReference type="EMBL" id="TNV88245.1"/>
    </source>
</evidence>
<reference evidence="1" key="1">
    <citation type="submission" date="2019-06" db="EMBL/GenBank/DDBJ databases">
        <authorList>
            <person name="Zheng W."/>
        </authorList>
    </citation>
    <scope>NUCLEOTIDE SEQUENCE</scope>
    <source>
        <strain evidence="1">QDHG01</strain>
    </source>
</reference>
<gene>
    <name evidence="1" type="ORF">FGO68_gene15451</name>
</gene>
<organism evidence="1 2">
    <name type="scientific">Halteria grandinella</name>
    <dbReference type="NCBI Taxonomy" id="5974"/>
    <lineage>
        <taxon>Eukaryota</taxon>
        <taxon>Sar</taxon>
        <taxon>Alveolata</taxon>
        <taxon>Ciliophora</taxon>
        <taxon>Intramacronucleata</taxon>
        <taxon>Spirotrichea</taxon>
        <taxon>Stichotrichia</taxon>
        <taxon>Sporadotrichida</taxon>
        <taxon>Halteriidae</taxon>
        <taxon>Halteria</taxon>
    </lineage>
</organism>
<keyword evidence="2" id="KW-1185">Reference proteome</keyword>